<dbReference type="EMBL" id="VICG01000010">
    <property type="protein sequence ID" value="KAA8567853.1"/>
    <property type="molecule type" value="Genomic_DNA"/>
</dbReference>
<dbReference type="Proteomes" id="UP000322873">
    <property type="component" value="Unassembled WGS sequence"/>
</dbReference>
<comment type="caution">
    <text evidence="1">The sequence shown here is derived from an EMBL/GenBank/DDBJ whole genome shotgun (WGS) entry which is preliminary data.</text>
</comment>
<evidence type="ECO:0000313" key="1">
    <source>
        <dbReference type="EMBL" id="KAA8567853.1"/>
    </source>
</evidence>
<name>A0A5M9JHN1_MONFR</name>
<accession>A0A5M9JHN1</accession>
<organism evidence="1 2">
    <name type="scientific">Monilinia fructicola</name>
    <name type="common">Brown rot fungus</name>
    <name type="synonym">Ciboria fructicola</name>
    <dbReference type="NCBI Taxonomy" id="38448"/>
    <lineage>
        <taxon>Eukaryota</taxon>
        <taxon>Fungi</taxon>
        <taxon>Dikarya</taxon>
        <taxon>Ascomycota</taxon>
        <taxon>Pezizomycotina</taxon>
        <taxon>Leotiomycetes</taxon>
        <taxon>Helotiales</taxon>
        <taxon>Sclerotiniaceae</taxon>
        <taxon>Monilinia</taxon>
    </lineage>
</organism>
<keyword evidence="2" id="KW-1185">Reference proteome</keyword>
<sequence length="94" mass="10797">MSCYVYYAISHLNRKAPQNDISLSTRIKHAFRFDPFAIGQLTRTTLMQSDLDQQRPTLPVPVIPIPFPCPCPQPNPTFPAHTLSHLRQIKQRKV</sequence>
<dbReference type="AlphaFoldDB" id="A0A5M9JHN1"/>
<protein>
    <submittedName>
        <fullName evidence="1">Uncharacterized protein</fullName>
    </submittedName>
</protein>
<proteinExistence type="predicted"/>
<evidence type="ECO:0000313" key="2">
    <source>
        <dbReference type="Proteomes" id="UP000322873"/>
    </source>
</evidence>
<gene>
    <name evidence="1" type="ORF">EYC84_008306</name>
</gene>
<reference evidence="1 2" key="1">
    <citation type="submission" date="2019-06" db="EMBL/GenBank/DDBJ databases">
        <title>Genome Sequence of the Brown Rot Fungal Pathogen Monilinia fructicola.</title>
        <authorList>
            <person name="De Miccolis Angelini R.M."/>
            <person name="Landi L."/>
            <person name="Abate D."/>
            <person name="Pollastro S."/>
            <person name="Romanazzi G."/>
            <person name="Faretra F."/>
        </authorList>
    </citation>
    <scope>NUCLEOTIDE SEQUENCE [LARGE SCALE GENOMIC DNA]</scope>
    <source>
        <strain evidence="1 2">Mfrc123</strain>
    </source>
</reference>